<evidence type="ECO:0000313" key="1">
    <source>
        <dbReference type="EMBL" id="KAL2717146.1"/>
    </source>
</evidence>
<keyword evidence="2" id="KW-1185">Reference proteome</keyword>
<dbReference type="Proteomes" id="UP001607302">
    <property type="component" value="Unassembled WGS sequence"/>
</dbReference>
<comment type="caution">
    <text evidence="1">The sequence shown here is derived from an EMBL/GenBank/DDBJ whole genome shotgun (WGS) entry which is preliminary data.</text>
</comment>
<gene>
    <name evidence="1" type="ORF">V1478_012846</name>
</gene>
<name>A0ABD2A943_VESSQ</name>
<proteinExistence type="predicted"/>
<accession>A0ABD2A943</accession>
<organism evidence="1 2">
    <name type="scientific">Vespula squamosa</name>
    <name type="common">Southern yellow jacket</name>
    <name type="synonym">Wasp</name>
    <dbReference type="NCBI Taxonomy" id="30214"/>
    <lineage>
        <taxon>Eukaryota</taxon>
        <taxon>Metazoa</taxon>
        <taxon>Ecdysozoa</taxon>
        <taxon>Arthropoda</taxon>
        <taxon>Hexapoda</taxon>
        <taxon>Insecta</taxon>
        <taxon>Pterygota</taxon>
        <taxon>Neoptera</taxon>
        <taxon>Endopterygota</taxon>
        <taxon>Hymenoptera</taxon>
        <taxon>Apocrita</taxon>
        <taxon>Aculeata</taxon>
        <taxon>Vespoidea</taxon>
        <taxon>Vespidae</taxon>
        <taxon>Vespinae</taxon>
        <taxon>Vespula</taxon>
    </lineage>
</organism>
<dbReference type="AlphaFoldDB" id="A0ABD2A943"/>
<evidence type="ECO:0000313" key="2">
    <source>
        <dbReference type="Proteomes" id="UP001607302"/>
    </source>
</evidence>
<protein>
    <submittedName>
        <fullName evidence="1">Uncharacterized protein</fullName>
    </submittedName>
</protein>
<reference evidence="1 2" key="1">
    <citation type="journal article" date="2024" name="Ann. Entomol. Soc. Am.">
        <title>Genomic analyses of the southern and eastern yellowjacket wasps (Hymenoptera: Vespidae) reveal evolutionary signatures of social life.</title>
        <authorList>
            <person name="Catto M.A."/>
            <person name="Caine P.B."/>
            <person name="Orr S.E."/>
            <person name="Hunt B.G."/>
            <person name="Goodisman M.A.D."/>
        </authorList>
    </citation>
    <scope>NUCLEOTIDE SEQUENCE [LARGE SCALE GENOMIC DNA]</scope>
    <source>
        <strain evidence="1">233</strain>
        <tissue evidence="1">Head and thorax</tissue>
    </source>
</reference>
<dbReference type="EMBL" id="JAUDFV010000153">
    <property type="protein sequence ID" value="KAL2717146.1"/>
    <property type="molecule type" value="Genomic_DNA"/>
</dbReference>
<sequence>MNATETTLALSPTLALAPARPTIILRPALEPTLEPPLSCLAIANVSLPICDTLKLVCENLEAKAQLEISCLKQGHDVSKDAKNYYLNPINHHIRSCSFQEGRRTMVVGVNRIEGRLENPKCNHPYRFSMTVQLTRIASHKGCRSQVARLTALGQSVLLLGCVLADFRGLPRVSVKRARSSSTALSIPTKLETPLRTLRLALSMRLLEPLARFGWMGGSSGFVSLNNSMLPVLSQLQQ</sequence>